<sequence length="229" mass="26474">MKDLFSDPHWLSKLAYLSDVFEKLNGLNLSLQGNSTTLFTVLDKIQAFKRKLNLYVTQLDSNDLSSFPSLTTFLEENELANDDIHVLRFEIKDHLLQLGKNFDKYFPPGNTNDLEWIRNPFAENSDTGASEDQESFIDLTCDSNMKDLFYNSSTLVEFWMKIQNAYPSLHKRALKALLPFVTTYLCESGFSQMLYLKNKYRNKLNVSDDIRVKISNIQPDIESIVSDKK</sequence>
<name>A0A8D8QM21_9HEMI</name>
<dbReference type="EMBL" id="HBUF01086562">
    <property type="protein sequence ID" value="CAG6634494.1"/>
    <property type="molecule type" value="Transcribed_RNA"/>
</dbReference>
<dbReference type="PANTHER" id="PTHR45913">
    <property type="entry name" value="EPM2A-INTERACTING PROTEIN 1"/>
    <property type="match status" value="1"/>
</dbReference>
<dbReference type="PANTHER" id="PTHR45913:SF19">
    <property type="entry name" value="LOW QUALITY PROTEIN: ZINC FINGER BED DOMAIN-CONTAINING PROTEIN 5-LIKE"/>
    <property type="match status" value="1"/>
</dbReference>
<dbReference type="EMBL" id="HBUF01086560">
    <property type="protein sequence ID" value="CAG6634493.1"/>
    <property type="molecule type" value="Transcribed_RNA"/>
</dbReference>
<dbReference type="InterPro" id="IPR012337">
    <property type="entry name" value="RNaseH-like_sf"/>
</dbReference>
<evidence type="ECO:0000313" key="1">
    <source>
        <dbReference type="EMBL" id="CAG6634494.1"/>
    </source>
</evidence>
<reference evidence="1" key="1">
    <citation type="submission" date="2021-05" db="EMBL/GenBank/DDBJ databases">
        <authorList>
            <person name="Alioto T."/>
            <person name="Alioto T."/>
            <person name="Gomez Garrido J."/>
        </authorList>
    </citation>
    <scope>NUCLEOTIDE SEQUENCE</scope>
</reference>
<dbReference type="AlphaFoldDB" id="A0A8D8QM21"/>
<dbReference type="SUPFAM" id="SSF53098">
    <property type="entry name" value="Ribonuclease H-like"/>
    <property type="match status" value="1"/>
</dbReference>
<proteinExistence type="predicted"/>
<organism evidence="1">
    <name type="scientific">Cacopsylla melanoneura</name>
    <dbReference type="NCBI Taxonomy" id="428564"/>
    <lineage>
        <taxon>Eukaryota</taxon>
        <taxon>Metazoa</taxon>
        <taxon>Ecdysozoa</taxon>
        <taxon>Arthropoda</taxon>
        <taxon>Hexapoda</taxon>
        <taxon>Insecta</taxon>
        <taxon>Pterygota</taxon>
        <taxon>Neoptera</taxon>
        <taxon>Paraneoptera</taxon>
        <taxon>Hemiptera</taxon>
        <taxon>Sternorrhyncha</taxon>
        <taxon>Psylloidea</taxon>
        <taxon>Psyllidae</taxon>
        <taxon>Psyllinae</taxon>
        <taxon>Cacopsylla</taxon>
    </lineage>
</organism>
<protein>
    <submittedName>
        <fullName evidence="1">Zinc finger BED domain-containing protein 5</fullName>
    </submittedName>
</protein>
<accession>A0A8D8QM21</accession>